<evidence type="ECO:0000313" key="2">
    <source>
        <dbReference type="Proteomes" id="UP000828048"/>
    </source>
</evidence>
<gene>
    <name evidence="1" type="ORF">Vadar_026976</name>
</gene>
<proteinExistence type="predicted"/>
<evidence type="ECO:0000313" key="1">
    <source>
        <dbReference type="EMBL" id="KAH7835528.1"/>
    </source>
</evidence>
<organism evidence="1 2">
    <name type="scientific">Vaccinium darrowii</name>
    <dbReference type="NCBI Taxonomy" id="229202"/>
    <lineage>
        <taxon>Eukaryota</taxon>
        <taxon>Viridiplantae</taxon>
        <taxon>Streptophyta</taxon>
        <taxon>Embryophyta</taxon>
        <taxon>Tracheophyta</taxon>
        <taxon>Spermatophyta</taxon>
        <taxon>Magnoliopsida</taxon>
        <taxon>eudicotyledons</taxon>
        <taxon>Gunneridae</taxon>
        <taxon>Pentapetalae</taxon>
        <taxon>asterids</taxon>
        <taxon>Ericales</taxon>
        <taxon>Ericaceae</taxon>
        <taxon>Vaccinioideae</taxon>
        <taxon>Vaccinieae</taxon>
        <taxon>Vaccinium</taxon>
    </lineage>
</organism>
<comment type="caution">
    <text evidence="1">The sequence shown here is derived from an EMBL/GenBank/DDBJ whole genome shotgun (WGS) entry which is preliminary data.</text>
</comment>
<keyword evidence="2" id="KW-1185">Reference proteome</keyword>
<reference evidence="1 2" key="1">
    <citation type="journal article" date="2021" name="Hortic Res">
        <title>High-quality reference genome and annotation aids understanding of berry development for evergreen blueberry (Vaccinium darrowii).</title>
        <authorList>
            <person name="Yu J."/>
            <person name="Hulse-Kemp A.M."/>
            <person name="Babiker E."/>
            <person name="Staton M."/>
        </authorList>
    </citation>
    <scope>NUCLEOTIDE SEQUENCE [LARGE SCALE GENOMIC DNA]</scope>
    <source>
        <strain evidence="2">cv. NJ 8807/NJ 8810</strain>
        <tissue evidence="1">Young leaf</tissue>
    </source>
</reference>
<sequence length="371" mass="41014">MGMSNHNMFGINLEKGEPIIVPPLEDTNKKGTLYFLSNLDHNFPCRVRTVYLFEPSKNEGNVEGEVVEVIKNALSKALVIYYPVAGRLTVVSEERMAVDCTDEGAVFVEAKAGCTIAEIGDDTVSMNNLVYDCPAAKHIIEVPPLAVQVTKFTCGGFAVGVCVNHLVFDGQAGMDFINSWGKIARGLSLKVPPFLDRSIFKARNPPLIKFDHKEYLEIEDIPNSSDLSDEEIIYKSFGFDTMKLEKLKKEAMEDGVVGELIEKPLSFAVGLVREAIQMVTDRYIKSTIDYLEVTKAKPSLAGSLIIASWCRLSFDTTDFGWGPSYLAGRVSFPAVKESAIFMAHPKEKKSINVLLGFPASSMKSFEELMQI</sequence>
<protein>
    <submittedName>
        <fullName evidence="1">Uncharacterized protein</fullName>
    </submittedName>
</protein>
<accession>A0ACB7X4G7</accession>
<dbReference type="Proteomes" id="UP000828048">
    <property type="component" value="Chromosome 2"/>
</dbReference>
<name>A0ACB7X4G7_9ERIC</name>
<dbReference type="EMBL" id="CM037152">
    <property type="protein sequence ID" value="KAH7835528.1"/>
    <property type="molecule type" value="Genomic_DNA"/>
</dbReference>